<dbReference type="CDD" id="cd03465">
    <property type="entry name" value="URO-D_like"/>
    <property type="match status" value="1"/>
</dbReference>
<dbReference type="Gene3D" id="3.20.20.210">
    <property type="match status" value="1"/>
</dbReference>
<dbReference type="Pfam" id="PF01208">
    <property type="entry name" value="URO-D"/>
    <property type="match status" value="1"/>
</dbReference>
<organism evidence="2 3">
    <name type="scientific">Phocaeicola acetigenes</name>
    <dbReference type="NCBI Taxonomy" id="3016083"/>
    <lineage>
        <taxon>Bacteria</taxon>
        <taxon>Pseudomonadati</taxon>
        <taxon>Bacteroidota</taxon>
        <taxon>Bacteroidia</taxon>
        <taxon>Bacteroidales</taxon>
        <taxon>Bacteroidaceae</taxon>
        <taxon>Phocaeicola</taxon>
    </lineage>
</organism>
<evidence type="ECO:0000259" key="1">
    <source>
        <dbReference type="Pfam" id="PF01208"/>
    </source>
</evidence>
<keyword evidence="3" id="KW-1185">Reference proteome</keyword>
<name>A0ABT4PF69_9BACT</name>
<evidence type="ECO:0000313" key="2">
    <source>
        <dbReference type="EMBL" id="MCZ8371663.1"/>
    </source>
</evidence>
<comment type="caution">
    <text evidence="2">The sequence shown here is derived from an EMBL/GenBank/DDBJ whole genome shotgun (WGS) entry which is preliminary data.</text>
</comment>
<dbReference type="Proteomes" id="UP001141933">
    <property type="component" value="Unassembled WGS sequence"/>
</dbReference>
<dbReference type="EMBL" id="JAPZVM010000002">
    <property type="protein sequence ID" value="MCZ8371663.1"/>
    <property type="molecule type" value="Genomic_DNA"/>
</dbReference>
<dbReference type="PANTHER" id="PTHR47099:SF1">
    <property type="entry name" value="METHYLCOBAMIDE:COM METHYLTRANSFERASE MTBA"/>
    <property type="match status" value="1"/>
</dbReference>
<feature type="domain" description="Uroporphyrinogen decarboxylase (URO-D)" evidence="1">
    <location>
        <begin position="6"/>
        <end position="343"/>
    </location>
</feature>
<dbReference type="RefSeq" id="WP_269876716.1">
    <property type="nucleotide sequence ID" value="NZ_JAPZVM010000002.1"/>
</dbReference>
<protein>
    <submittedName>
        <fullName evidence="2">Uroporphyrinogen decarboxylase family protein</fullName>
    </submittedName>
</protein>
<sequence length="355" mass="39406">MKTMTSLERCMAVLNGEIPDFLPVVPQSFMFAVETAGMKISDVNKCGRKMAEAHLVSQEKYGYDGCVVDFDDATIAEAVGAKVIFREDEPATVDEEQPVLKDLRDVYDLPLPDPMKSGRICEWLEATSRLREKIGDRVFIMGRADQGPFSIACLLRGTTQFMMDLMTEDPALIRDVLDYCRHASVIFAKAQKDAGAHATSIGDAFAGPNLISPDMYREFAWEPEKLMAEEVQGYGIPFSIHICGNTNGIIRDMGTTGAKILEVDWMLDMREARNVVPKDTVLMGNIDPSFPLVLGTPEQIDEAVKKLIEATNGYRHIISSGCAMGRNTPPENFKAFIKAARKYGAYDEIVRLQSK</sequence>
<evidence type="ECO:0000313" key="3">
    <source>
        <dbReference type="Proteomes" id="UP001141933"/>
    </source>
</evidence>
<dbReference type="InterPro" id="IPR038071">
    <property type="entry name" value="UROD/MetE-like_sf"/>
</dbReference>
<dbReference type="PANTHER" id="PTHR47099">
    <property type="entry name" value="METHYLCOBAMIDE:COM METHYLTRANSFERASE MTBA"/>
    <property type="match status" value="1"/>
</dbReference>
<dbReference type="InterPro" id="IPR052024">
    <property type="entry name" value="Methanogen_methyltrans"/>
</dbReference>
<proteinExistence type="predicted"/>
<reference evidence="2" key="1">
    <citation type="submission" date="2022-12" db="EMBL/GenBank/DDBJ databases">
        <title>Phocaeicola acetigenes sp. nov., isolated feces from a healthy human.</title>
        <authorList>
            <person name="Do H."/>
            <person name="Ha Y.B."/>
            <person name="Kim J.-S."/>
            <person name="Suh M.K."/>
            <person name="Kim H.S."/>
            <person name="Lee J.-S."/>
        </authorList>
    </citation>
    <scope>NUCLEOTIDE SEQUENCE</scope>
    <source>
        <strain evidence="2">KGMB11183</strain>
    </source>
</reference>
<gene>
    <name evidence="2" type="ORF">O6P32_02955</name>
</gene>
<dbReference type="SUPFAM" id="SSF51726">
    <property type="entry name" value="UROD/MetE-like"/>
    <property type="match status" value="1"/>
</dbReference>
<dbReference type="InterPro" id="IPR000257">
    <property type="entry name" value="Uroporphyrinogen_deCOase"/>
</dbReference>
<accession>A0ABT4PF69</accession>